<evidence type="ECO:0000259" key="5">
    <source>
        <dbReference type="PROSITE" id="PS50089"/>
    </source>
</evidence>
<evidence type="ECO:0000256" key="3">
    <source>
        <dbReference type="PROSITE-ProRule" id="PRU00175"/>
    </source>
</evidence>
<feature type="domain" description="RING-type" evidence="5">
    <location>
        <begin position="101"/>
        <end position="142"/>
    </location>
</feature>
<dbReference type="PROSITE" id="PS50089">
    <property type="entry name" value="ZF_RING_2"/>
    <property type="match status" value="1"/>
</dbReference>
<feature type="coiled-coil region" evidence="4">
    <location>
        <begin position="2"/>
        <end position="43"/>
    </location>
</feature>
<gene>
    <name evidence="6" type="ORF">PEVE_00029202</name>
</gene>
<keyword evidence="2" id="KW-0862">Zinc</keyword>
<reference evidence="6 7" key="1">
    <citation type="submission" date="2022-05" db="EMBL/GenBank/DDBJ databases">
        <authorList>
            <consortium name="Genoscope - CEA"/>
            <person name="William W."/>
        </authorList>
    </citation>
    <scope>NUCLEOTIDE SEQUENCE [LARGE SCALE GENOMIC DNA]</scope>
</reference>
<evidence type="ECO:0000313" key="6">
    <source>
        <dbReference type="EMBL" id="CAH3026501.1"/>
    </source>
</evidence>
<sequence>MRKDYEAEIANLKSENRELKTRASEEKKEREKFQELVKAKKGEILSLRGELEVGKEQSSTKRAADIAVVKAAEMLVVKETPGEFEKKETARGGKERDVNKCPLCKTCKQGDWQLCTVKKCGQWVHCRCEAQLDTSYSCPFCRGHIK</sequence>
<organism evidence="6 7">
    <name type="scientific">Porites evermanni</name>
    <dbReference type="NCBI Taxonomy" id="104178"/>
    <lineage>
        <taxon>Eukaryota</taxon>
        <taxon>Metazoa</taxon>
        <taxon>Cnidaria</taxon>
        <taxon>Anthozoa</taxon>
        <taxon>Hexacorallia</taxon>
        <taxon>Scleractinia</taxon>
        <taxon>Fungiina</taxon>
        <taxon>Poritidae</taxon>
        <taxon>Porites</taxon>
    </lineage>
</organism>
<dbReference type="SUPFAM" id="SSF57903">
    <property type="entry name" value="FYVE/PHD zinc finger"/>
    <property type="match status" value="1"/>
</dbReference>
<proteinExistence type="predicted"/>
<evidence type="ECO:0000256" key="2">
    <source>
        <dbReference type="ARBA" id="ARBA00022833"/>
    </source>
</evidence>
<keyword evidence="1 3" id="KW-0479">Metal-binding</keyword>
<name>A0ABN8MDK5_9CNID</name>
<protein>
    <recommendedName>
        <fullName evidence="5">RING-type domain-containing protein</fullName>
    </recommendedName>
</protein>
<evidence type="ECO:0000256" key="1">
    <source>
        <dbReference type="ARBA" id="ARBA00022771"/>
    </source>
</evidence>
<keyword evidence="4" id="KW-0175">Coiled coil</keyword>
<keyword evidence="1 3" id="KW-0863">Zinc-finger</keyword>
<accession>A0ABN8MDK5</accession>
<evidence type="ECO:0000256" key="4">
    <source>
        <dbReference type="SAM" id="Coils"/>
    </source>
</evidence>
<dbReference type="InterPro" id="IPR011011">
    <property type="entry name" value="Znf_FYVE_PHD"/>
</dbReference>
<comment type="caution">
    <text evidence="6">The sequence shown here is derived from an EMBL/GenBank/DDBJ whole genome shotgun (WGS) entry which is preliminary data.</text>
</comment>
<keyword evidence="7" id="KW-1185">Reference proteome</keyword>
<dbReference type="EMBL" id="CALNXI010000407">
    <property type="protein sequence ID" value="CAH3026501.1"/>
    <property type="molecule type" value="Genomic_DNA"/>
</dbReference>
<dbReference type="Proteomes" id="UP001159427">
    <property type="component" value="Unassembled WGS sequence"/>
</dbReference>
<evidence type="ECO:0000313" key="7">
    <source>
        <dbReference type="Proteomes" id="UP001159427"/>
    </source>
</evidence>
<dbReference type="InterPro" id="IPR001841">
    <property type="entry name" value="Znf_RING"/>
</dbReference>